<gene>
    <name evidence="4" type="ORF">ACFPC0_19500</name>
</gene>
<dbReference type="RefSeq" id="WP_381740651.1">
    <property type="nucleotide sequence ID" value="NZ_JBHSDP010000019.1"/>
</dbReference>
<comment type="caution">
    <text evidence="4">The sequence shown here is derived from an EMBL/GenBank/DDBJ whole genome shotgun (WGS) entry which is preliminary data.</text>
</comment>
<dbReference type="InterPro" id="IPR019734">
    <property type="entry name" value="TPR_rpt"/>
</dbReference>
<evidence type="ECO:0000313" key="5">
    <source>
        <dbReference type="Proteomes" id="UP001595824"/>
    </source>
</evidence>
<dbReference type="EMBL" id="JBHSDP010000019">
    <property type="protein sequence ID" value="MFC4329937.1"/>
    <property type="molecule type" value="Genomic_DNA"/>
</dbReference>
<keyword evidence="3" id="KW-0812">Transmembrane</keyword>
<keyword evidence="5" id="KW-1185">Reference proteome</keyword>
<evidence type="ECO:0000256" key="3">
    <source>
        <dbReference type="SAM" id="Phobius"/>
    </source>
</evidence>
<dbReference type="PANTHER" id="PTHR12558:SF33">
    <property type="entry name" value="BLL7664 PROTEIN"/>
    <property type="match status" value="1"/>
</dbReference>
<accession>A0ABV8TH35</accession>
<feature type="region of interest" description="Disordered" evidence="2">
    <location>
        <begin position="1"/>
        <end position="25"/>
    </location>
</feature>
<feature type="compositionally biased region" description="Pro residues" evidence="2">
    <location>
        <begin position="7"/>
        <end position="17"/>
    </location>
</feature>
<name>A0ABV8TH35_9ACTN</name>
<reference evidence="5" key="1">
    <citation type="journal article" date="2019" name="Int. J. Syst. Evol. Microbiol.">
        <title>The Global Catalogue of Microorganisms (GCM) 10K type strain sequencing project: providing services to taxonomists for standard genome sequencing and annotation.</title>
        <authorList>
            <consortium name="The Broad Institute Genomics Platform"/>
            <consortium name="The Broad Institute Genome Sequencing Center for Infectious Disease"/>
            <person name="Wu L."/>
            <person name="Ma J."/>
        </authorList>
    </citation>
    <scope>NUCLEOTIDE SEQUENCE [LARGE SCALE GENOMIC DNA]</scope>
    <source>
        <strain evidence="5">PCU 347</strain>
    </source>
</reference>
<dbReference type="InterPro" id="IPR011990">
    <property type="entry name" value="TPR-like_helical_dom_sf"/>
</dbReference>
<keyword evidence="1" id="KW-0802">TPR repeat</keyword>
<evidence type="ECO:0000256" key="2">
    <source>
        <dbReference type="SAM" id="MobiDB-lite"/>
    </source>
</evidence>
<proteinExistence type="predicted"/>
<dbReference type="SUPFAM" id="SSF48452">
    <property type="entry name" value="TPR-like"/>
    <property type="match status" value="2"/>
</dbReference>
<feature type="repeat" description="TPR" evidence="1">
    <location>
        <begin position="258"/>
        <end position="291"/>
    </location>
</feature>
<keyword evidence="3" id="KW-0472">Membrane</keyword>
<evidence type="ECO:0000256" key="1">
    <source>
        <dbReference type="PROSITE-ProRule" id="PRU00339"/>
    </source>
</evidence>
<sequence length="502" mass="52541">MEKPARTPDPAPDPAPAIRPARGGRPARRTAARILVALAVLGGAVGAVLLARPAERPALRPSAPGAPGAARAAALTAAALDAVTAGVPAALPGLTELIADRERRVRAHPADARAWAVLGAAYVERARHTADPAGLPAAERALRTSLRLSPEHNADATSALAALAVERRDFPAARTWAQQALALAPGRGATYALLIDACTGMGDHKAVGRYLEQSLKADHSPAARARAAAVYRDRGWREDAAAQLTDAVAAATGPAERAAYLEQSGRYAWERGDLDEAQRSFTAALRLDPARRDALAGRARTLASLGRSAEAVAAYRRALGDRPRPEHLLELGELYESLGQDGPAEAQYERVRERAGQEEAAGVDTALVLGRLEADHGDPEEAVRGLREEWLRQPGTAVADALGWALHRAGQDQEALEFATTATEEAQGGGVRDALYEFHRGAVEAELGLTGPARRHLEQALRTAPAFSPLRAPEAGRALAELGEPVAAEAPAGVEVAADATG</sequence>
<keyword evidence="3" id="KW-1133">Transmembrane helix</keyword>
<dbReference type="PROSITE" id="PS50005">
    <property type="entry name" value="TPR"/>
    <property type="match status" value="1"/>
</dbReference>
<dbReference type="Proteomes" id="UP001595824">
    <property type="component" value="Unassembled WGS sequence"/>
</dbReference>
<dbReference type="Gene3D" id="1.25.40.10">
    <property type="entry name" value="Tetratricopeptide repeat domain"/>
    <property type="match status" value="3"/>
</dbReference>
<organism evidence="4 5">
    <name type="scientific">Streptomyces andamanensis</name>
    <dbReference type="NCBI Taxonomy" id="1565035"/>
    <lineage>
        <taxon>Bacteria</taxon>
        <taxon>Bacillati</taxon>
        <taxon>Actinomycetota</taxon>
        <taxon>Actinomycetes</taxon>
        <taxon>Kitasatosporales</taxon>
        <taxon>Streptomycetaceae</taxon>
        <taxon>Streptomyces</taxon>
    </lineage>
</organism>
<dbReference type="Pfam" id="PF13432">
    <property type="entry name" value="TPR_16"/>
    <property type="match status" value="1"/>
</dbReference>
<dbReference type="SMART" id="SM00028">
    <property type="entry name" value="TPR"/>
    <property type="match status" value="5"/>
</dbReference>
<protein>
    <submittedName>
        <fullName evidence="4">Tetratricopeptide repeat protein</fullName>
    </submittedName>
</protein>
<feature type="transmembrane region" description="Helical" evidence="3">
    <location>
        <begin position="31"/>
        <end position="51"/>
    </location>
</feature>
<evidence type="ECO:0000313" key="4">
    <source>
        <dbReference type="EMBL" id="MFC4329937.1"/>
    </source>
</evidence>
<dbReference type="PANTHER" id="PTHR12558">
    <property type="entry name" value="CELL DIVISION CYCLE 16,23,27"/>
    <property type="match status" value="1"/>
</dbReference>